<proteinExistence type="predicted"/>
<reference evidence="2" key="1">
    <citation type="journal article" date="2019" name="Sci. Rep.">
        <title>Draft genome of Tanacetum cinerariifolium, the natural source of mosquito coil.</title>
        <authorList>
            <person name="Yamashiro T."/>
            <person name="Shiraishi A."/>
            <person name="Satake H."/>
            <person name="Nakayama K."/>
        </authorList>
    </citation>
    <scope>NUCLEOTIDE SEQUENCE</scope>
</reference>
<organism evidence="2">
    <name type="scientific">Tanacetum cinerariifolium</name>
    <name type="common">Dalmatian daisy</name>
    <name type="synonym">Chrysanthemum cinerariifolium</name>
    <dbReference type="NCBI Taxonomy" id="118510"/>
    <lineage>
        <taxon>Eukaryota</taxon>
        <taxon>Viridiplantae</taxon>
        <taxon>Streptophyta</taxon>
        <taxon>Embryophyta</taxon>
        <taxon>Tracheophyta</taxon>
        <taxon>Spermatophyta</taxon>
        <taxon>Magnoliopsida</taxon>
        <taxon>eudicotyledons</taxon>
        <taxon>Gunneridae</taxon>
        <taxon>Pentapetalae</taxon>
        <taxon>asterids</taxon>
        <taxon>campanulids</taxon>
        <taxon>Asterales</taxon>
        <taxon>Asteraceae</taxon>
        <taxon>Asteroideae</taxon>
        <taxon>Anthemideae</taxon>
        <taxon>Anthemidinae</taxon>
        <taxon>Tanacetum</taxon>
    </lineage>
</organism>
<gene>
    <name evidence="2" type="ORF">Tci_909329</name>
</gene>
<protein>
    <submittedName>
        <fullName evidence="2">Uncharacterized protein</fullName>
    </submittedName>
</protein>
<feature type="non-terminal residue" evidence="2">
    <location>
        <position position="1"/>
    </location>
</feature>
<accession>A0A699VSF7</accession>
<feature type="compositionally biased region" description="Polar residues" evidence="1">
    <location>
        <begin position="32"/>
        <end position="43"/>
    </location>
</feature>
<name>A0A699VSF7_TANCI</name>
<evidence type="ECO:0000313" key="2">
    <source>
        <dbReference type="EMBL" id="GFD37360.1"/>
    </source>
</evidence>
<feature type="region of interest" description="Disordered" evidence="1">
    <location>
        <begin position="111"/>
        <end position="132"/>
    </location>
</feature>
<evidence type="ECO:0000256" key="1">
    <source>
        <dbReference type="SAM" id="MobiDB-lite"/>
    </source>
</evidence>
<feature type="region of interest" description="Disordered" evidence="1">
    <location>
        <begin position="32"/>
        <end position="54"/>
    </location>
</feature>
<sequence length="132" mass="14299">AIRRFHGLQHHIGIKLALRQVIIPVPFDNTAQHRAQQSEQPGYQQGRDRDSGIGVSHSKRLGLVGLQHICPLACDAARLATALTAPRRGRSLLLGTTRLEIRRPAGPRCTIAHGQNLRRSGGAAGSPSCRPK</sequence>
<dbReference type="AlphaFoldDB" id="A0A699VSF7"/>
<dbReference type="EMBL" id="BKCJ011484706">
    <property type="protein sequence ID" value="GFD37360.1"/>
    <property type="molecule type" value="Genomic_DNA"/>
</dbReference>
<comment type="caution">
    <text evidence="2">The sequence shown here is derived from an EMBL/GenBank/DDBJ whole genome shotgun (WGS) entry which is preliminary data.</text>
</comment>